<name>A0A4R3NG71_9GAMM</name>
<comment type="caution">
    <text evidence="1">The sequence shown here is derived from an EMBL/GenBank/DDBJ whole genome shotgun (WGS) entry which is preliminary data.</text>
</comment>
<proteinExistence type="predicted"/>
<protein>
    <submittedName>
        <fullName evidence="1">Uncharacterized protein</fullName>
    </submittedName>
</protein>
<dbReference type="Proteomes" id="UP000295055">
    <property type="component" value="Unassembled WGS sequence"/>
</dbReference>
<dbReference type="AlphaFoldDB" id="A0A4R3NG71"/>
<accession>A0A4R3NG71</accession>
<dbReference type="RefSeq" id="WP_132497176.1">
    <property type="nucleotide sequence ID" value="NZ_SMAS01000012.1"/>
</dbReference>
<reference evidence="1 2" key="1">
    <citation type="submission" date="2019-03" db="EMBL/GenBank/DDBJ databases">
        <title>Genomic analyses of the natural microbiome of Caenorhabditis elegans.</title>
        <authorList>
            <person name="Samuel B."/>
        </authorList>
    </citation>
    <scope>NUCLEOTIDE SEQUENCE [LARGE SCALE GENOMIC DNA]</scope>
    <source>
        <strain evidence="1 2">JUb102</strain>
    </source>
</reference>
<dbReference type="EMBL" id="SMAS01000012">
    <property type="protein sequence ID" value="TCT29275.1"/>
    <property type="molecule type" value="Genomic_DNA"/>
</dbReference>
<evidence type="ECO:0000313" key="1">
    <source>
        <dbReference type="EMBL" id="TCT29275.1"/>
    </source>
</evidence>
<dbReference type="OrthoDB" id="8079725at2"/>
<evidence type="ECO:0000313" key="2">
    <source>
        <dbReference type="Proteomes" id="UP000295055"/>
    </source>
</evidence>
<organism evidence="1 2">
    <name type="scientific">Providencia alcalifaciens</name>
    <dbReference type="NCBI Taxonomy" id="126385"/>
    <lineage>
        <taxon>Bacteria</taxon>
        <taxon>Pseudomonadati</taxon>
        <taxon>Pseudomonadota</taxon>
        <taxon>Gammaproteobacteria</taxon>
        <taxon>Enterobacterales</taxon>
        <taxon>Morganellaceae</taxon>
        <taxon>Providencia</taxon>
    </lineage>
</organism>
<sequence length="107" mass="12494">MKYKIINKDQIIGMSELEKSDPPMGFVFGELVPTPFYKPNISTVSCKLYCSDTHEEILCKSIMIEDHSDKFGEQYIEVTVLVESAEEFEKFFKHHLDAYEEQFISEE</sequence>
<gene>
    <name evidence="1" type="ORF">EC835_1123</name>
</gene>